<organism evidence="1 2">
    <name type="scientific">Clavelina lepadiformis</name>
    <name type="common">Light-bulb sea squirt</name>
    <name type="synonym">Ascidia lepadiformis</name>
    <dbReference type="NCBI Taxonomy" id="159417"/>
    <lineage>
        <taxon>Eukaryota</taxon>
        <taxon>Metazoa</taxon>
        <taxon>Chordata</taxon>
        <taxon>Tunicata</taxon>
        <taxon>Ascidiacea</taxon>
        <taxon>Aplousobranchia</taxon>
        <taxon>Clavelinidae</taxon>
        <taxon>Clavelina</taxon>
    </lineage>
</organism>
<dbReference type="Gene3D" id="2.40.70.10">
    <property type="entry name" value="Acid Proteases"/>
    <property type="match status" value="1"/>
</dbReference>
<evidence type="ECO:0000313" key="1">
    <source>
        <dbReference type="EMBL" id="CAK8680978.1"/>
    </source>
</evidence>
<dbReference type="Proteomes" id="UP001642483">
    <property type="component" value="Unassembled WGS sequence"/>
</dbReference>
<dbReference type="EMBL" id="CAWYQH010000079">
    <property type="protein sequence ID" value="CAK8680978.1"/>
    <property type="molecule type" value="Genomic_DNA"/>
</dbReference>
<sequence>MIPALTRSIASSAQVIIRDLLPLAPLKLNCRYCGTQHEPRQCPAFSKICRNCGKRNHFAAVCRSQPRQVHDIDTQSQELQSDAVEVLHVGSINSVSYHRQTKMRADLHVQNDLSKVYSVTFKLDTGAYANILPYKVYKKLNQSSLKKTKAILSAFGNHHVKPIGTTSLRVTNKHGKAFDFQFYVTDFCHIPILGEQACDWLDLKRVDLCTSSTLTLDQITHEHADVFKGMTDYEKEYHTELNPDVEGVIQHPARTLISRRLRSKPPVSTKMLEPHNVRIEANLEPRQQMQKKHYDRCTKPLPELQKGDVVYYNRNRRRAKGIITNRRCEPRSYQLQNEYGDTRRNRRQLYKTVRAQPEFQFEYYEDNDNTRSFDNNMNTQVTRPCSSANDITDVCDTNVQVSRRPPRRYNEFVTA</sequence>
<comment type="caution">
    <text evidence="1">The sequence shown here is derived from an EMBL/GenBank/DDBJ whole genome shotgun (WGS) entry which is preliminary data.</text>
</comment>
<dbReference type="InterPro" id="IPR021109">
    <property type="entry name" value="Peptidase_aspartic_dom_sf"/>
</dbReference>
<dbReference type="CDD" id="cd05481">
    <property type="entry name" value="retropepsin_like_LTR_1"/>
    <property type="match status" value="1"/>
</dbReference>
<dbReference type="PANTHER" id="PTHR37984">
    <property type="entry name" value="PROTEIN CBG26694"/>
    <property type="match status" value="1"/>
</dbReference>
<gene>
    <name evidence="1" type="ORF">CVLEPA_LOCUS11203</name>
</gene>
<protein>
    <submittedName>
        <fullName evidence="1">Uncharacterized protein</fullName>
    </submittedName>
</protein>
<name>A0ABP0FMV6_CLALP</name>
<dbReference type="PANTHER" id="PTHR37984:SF7">
    <property type="entry name" value="INTEGRASE CATALYTIC DOMAIN-CONTAINING PROTEIN"/>
    <property type="match status" value="1"/>
</dbReference>
<accession>A0ABP0FMV6</accession>
<evidence type="ECO:0000313" key="2">
    <source>
        <dbReference type="Proteomes" id="UP001642483"/>
    </source>
</evidence>
<dbReference type="InterPro" id="IPR050951">
    <property type="entry name" value="Retrovirus_Pol_polyprotein"/>
</dbReference>
<proteinExistence type="predicted"/>
<keyword evidence="2" id="KW-1185">Reference proteome</keyword>
<reference evidence="1 2" key="1">
    <citation type="submission" date="2024-02" db="EMBL/GenBank/DDBJ databases">
        <authorList>
            <person name="Daric V."/>
            <person name="Darras S."/>
        </authorList>
    </citation>
    <scope>NUCLEOTIDE SEQUENCE [LARGE SCALE GENOMIC DNA]</scope>
</reference>